<dbReference type="PANTHER" id="PTHR39323">
    <property type="entry name" value="BLR1149 PROTEIN"/>
    <property type="match status" value="1"/>
</dbReference>
<dbReference type="EMBL" id="NEXD01000025">
    <property type="protein sequence ID" value="PSN85650.1"/>
    <property type="molecule type" value="Genomic_DNA"/>
</dbReference>
<dbReference type="InterPro" id="IPR004843">
    <property type="entry name" value="Calcineurin-like_PHP"/>
</dbReference>
<dbReference type="SUPFAM" id="SSF56300">
    <property type="entry name" value="Metallo-dependent phosphatases"/>
    <property type="match status" value="1"/>
</dbReference>
<dbReference type="Gene3D" id="3.60.21.10">
    <property type="match status" value="1"/>
</dbReference>
<name>A0A2R6AGY6_9ARCH</name>
<gene>
    <name evidence="2" type="ORF">B9Q02_05585</name>
</gene>
<dbReference type="AlphaFoldDB" id="A0A2R6AGY6"/>
<dbReference type="InterPro" id="IPR029052">
    <property type="entry name" value="Metallo-depent_PP-like"/>
</dbReference>
<dbReference type="Pfam" id="PF00149">
    <property type="entry name" value="Metallophos"/>
    <property type="match status" value="1"/>
</dbReference>
<feature type="domain" description="Calcineurin-like phosphoesterase" evidence="1">
    <location>
        <begin position="16"/>
        <end position="143"/>
    </location>
</feature>
<protein>
    <recommendedName>
        <fullName evidence="1">Calcineurin-like phosphoesterase domain-containing protein</fullName>
    </recommendedName>
</protein>
<accession>A0A2R6AGY6</accession>
<proteinExistence type="predicted"/>
<sequence>MVPLINNSAIFFEKTRTLLISELHLGFGLKYSAIFADAIFNDCLKRLDTIIKTHKIEYLIVGGDVKEKIGKPSKKEGEYLQMFEKFLLERSISAVIVKGNHDGLIENYVNFKITEFFTLNDGEANFCIFHGHKVPPVELQSFDHLLMAHIHPSVRIDGSKSFVWVFLKKEDGSRPKSVIIMPPFNKFVGGGNPKILQSKVFSKILGGKSWKGHLVSVDGVYLGEFKPLFL</sequence>
<comment type="caution">
    <text evidence="2">The sequence shown here is derived from an EMBL/GenBank/DDBJ whole genome shotgun (WGS) entry which is preliminary data.</text>
</comment>
<evidence type="ECO:0000313" key="2">
    <source>
        <dbReference type="EMBL" id="PSN85650.1"/>
    </source>
</evidence>
<dbReference type="PIRSF" id="PIRSF000887">
    <property type="entry name" value="Pesterase_MJ0037"/>
    <property type="match status" value="1"/>
</dbReference>
<organism evidence="2 3">
    <name type="scientific">Candidatus Marsarchaeota G1 archaeon BE_D</name>
    <dbReference type="NCBI Taxonomy" id="1978156"/>
    <lineage>
        <taxon>Archaea</taxon>
        <taxon>Candidatus Marsarchaeota</taxon>
        <taxon>Candidatus Marsarchaeota group 1</taxon>
    </lineage>
</organism>
<dbReference type="GO" id="GO:0016787">
    <property type="term" value="F:hydrolase activity"/>
    <property type="evidence" value="ECO:0007669"/>
    <property type="project" value="InterPro"/>
</dbReference>
<dbReference type="InterPro" id="IPR024173">
    <property type="entry name" value="Pesterase_MJ0037-like"/>
</dbReference>
<evidence type="ECO:0000259" key="1">
    <source>
        <dbReference type="Pfam" id="PF00149"/>
    </source>
</evidence>
<reference evidence="2 3" key="1">
    <citation type="submission" date="2017-04" db="EMBL/GenBank/DDBJ databases">
        <title>Novel microbial lineages endemic to geothermal iron-oxide mats fill important gaps in the evolutionary history of Archaea.</title>
        <authorList>
            <person name="Jay Z.J."/>
            <person name="Beam J.P."/>
            <person name="Dlakic M."/>
            <person name="Rusch D.B."/>
            <person name="Kozubal M.A."/>
            <person name="Inskeep W.P."/>
        </authorList>
    </citation>
    <scope>NUCLEOTIDE SEQUENCE [LARGE SCALE GENOMIC DNA]</scope>
    <source>
        <strain evidence="2">BE_D</strain>
    </source>
</reference>
<dbReference type="Proteomes" id="UP000240569">
    <property type="component" value="Unassembled WGS sequence"/>
</dbReference>
<dbReference type="PANTHER" id="PTHR39323:SF1">
    <property type="entry name" value="BLR1149 PROTEIN"/>
    <property type="match status" value="1"/>
</dbReference>
<evidence type="ECO:0000313" key="3">
    <source>
        <dbReference type="Proteomes" id="UP000240569"/>
    </source>
</evidence>